<evidence type="ECO:0000313" key="2">
    <source>
        <dbReference type="Proteomes" id="UP000276834"/>
    </source>
</evidence>
<dbReference type="Proteomes" id="UP000276834">
    <property type="component" value="Unassembled WGS sequence"/>
</dbReference>
<evidence type="ECO:0000313" key="1">
    <source>
        <dbReference type="EMBL" id="RLW12349.1"/>
    </source>
</evidence>
<reference evidence="1 2" key="1">
    <citation type="journal article" date="2018" name="Proc. R. Soc. B">
        <title>A non-coding region near Follistatin controls head colour polymorphism in the Gouldian finch.</title>
        <authorList>
            <person name="Toomey M.B."/>
            <person name="Marques C.I."/>
            <person name="Andrade P."/>
            <person name="Araujo P.M."/>
            <person name="Sabatino S."/>
            <person name="Gazda M.A."/>
            <person name="Afonso S."/>
            <person name="Lopes R.J."/>
            <person name="Corbo J.C."/>
            <person name="Carneiro M."/>
        </authorList>
    </citation>
    <scope>NUCLEOTIDE SEQUENCE [LARGE SCALE GENOMIC DNA]</scope>
    <source>
        <strain evidence="1">Red01</strain>
        <tissue evidence="1">Muscle</tissue>
    </source>
</reference>
<dbReference type="EMBL" id="QUSF01000002">
    <property type="protein sequence ID" value="RLW12349.1"/>
    <property type="molecule type" value="Genomic_DNA"/>
</dbReference>
<protein>
    <submittedName>
        <fullName evidence="1">Uncharacterized protein</fullName>
    </submittedName>
</protein>
<name>A0A3L8T0I1_CHLGU</name>
<accession>A0A3L8T0I1</accession>
<organism evidence="1 2">
    <name type="scientific">Chloebia gouldiae</name>
    <name type="common">Gouldian finch</name>
    <name type="synonym">Erythrura gouldiae</name>
    <dbReference type="NCBI Taxonomy" id="44316"/>
    <lineage>
        <taxon>Eukaryota</taxon>
        <taxon>Metazoa</taxon>
        <taxon>Chordata</taxon>
        <taxon>Craniata</taxon>
        <taxon>Vertebrata</taxon>
        <taxon>Euteleostomi</taxon>
        <taxon>Archelosauria</taxon>
        <taxon>Archosauria</taxon>
        <taxon>Dinosauria</taxon>
        <taxon>Saurischia</taxon>
        <taxon>Theropoda</taxon>
        <taxon>Coelurosauria</taxon>
        <taxon>Aves</taxon>
        <taxon>Neognathae</taxon>
        <taxon>Neoaves</taxon>
        <taxon>Telluraves</taxon>
        <taxon>Australaves</taxon>
        <taxon>Passeriformes</taxon>
        <taxon>Passeroidea</taxon>
        <taxon>Passeridae</taxon>
        <taxon>Chloebia</taxon>
    </lineage>
</organism>
<proteinExistence type="predicted"/>
<comment type="caution">
    <text evidence="1">The sequence shown here is derived from an EMBL/GenBank/DDBJ whole genome shotgun (WGS) entry which is preliminary data.</text>
</comment>
<dbReference type="AlphaFoldDB" id="A0A3L8T0I1"/>
<sequence>MAGTEDSWCVPSAGRHWREKTYRDMRTVGQIPLVPQFSPHLNVDTDGLVCQSKLTVLVHKYFGQALAPHQYREWVSPIISLVDFSNLHCVICQEVMDDAGMVITKGTVGVIPYGIEAKHLSKKKQTNMDQNHLLEHLGRSSEVLVLPGVLKCCATTHLGEGVAVDQAVGAAVHGEVNAQVQILPVVIIPVLILGHPVASHEFALEQTRVLHLGLDDAHAVIFQVVVEAHLADPVQSMRMRMRLLLPGNMGTAESVSFPGDDLGSSDDTSSVEGYQSSHQVIRLQTCTAKDSVLQATPGERFWKYQSFGGKGIRKMLLANETGDFKGYLVPWEQIAMFSNSGRIMGAPALL</sequence>
<keyword evidence="2" id="KW-1185">Reference proteome</keyword>
<gene>
    <name evidence="1" type="ORF">DV515_00000601</name>
</gene>